<name>A0ABP7NHY0_9ACTN</name>
<accession>A0ABP7NHY0</accession>
<dbReference type="Proteomes" id="UP001418444">
    <property type="component" value="Unassembled WGS sequence"/>
</dbReference>
<evidence type="ECO:0000313" key="3">
    <source>
        <dbReference type="Proteomes" id="UP001418444"/>
    </source>
</evidence>
<dbReference type="EMBL" id="BAAAZW010000001">
    <property type="protein sequence ID" value="GAA3947547.1"/>
    <property type="molecule type" value="Genomic_DNA"/>
</dbReference>
<dbReference type="InterPro" id="IPR029068">
    <property type="entry name" value="Glyas_Bleomycin-R_OHBP_Dase"/>
</dbReference>
<feature type="domain" description="VOC" evidence="1">
    <location>
        <begin position="38"/>
        <end position="159"/>
    </location>
</feature>
<dbReference type="Gene3D" id="3.30.720.110">
    <property type="match status" value="1"/>
</dbReference>
<dbReference type="PROSITE" id="PS51819">
    <property type="entry name" value="VOC"/>
    <property type="match status" value="1"/>
</dbReference>
<sequence>MVPKTPHRQTLRCGAEKFNTSATGAAQTRDMNTNTDTALDHNVWPGLAYRDALAQRDWLTRLGFVPGILVEGDGDGEVHHSEMRWPEGGRVMIHSAAPGKPSATGVGNVYVVVTDPDAVHRLAVELGAPLVRELRDEDYGSRGFSVADPEGNTWSFGTYAG</sequence>
<protein>
    <recommendedName>
        <fullName evidence="1">VOC domain-containing protein</fullName>
    </recommendedName>
</protein>
<comment type="caution">
    <text evidence="2">The sequence shown here is derived from an EMBL/GenBank/DDBJ whole genome shotgun (WGS) entry which is preliminary data.</text>
</comment>
<dbReference type="InterPro" id="IPR037523">
    <property type="entry name" value="VOC_core"/>
</dbReference>
<dbReference type="InterPro" id="IPR004360">
    <property type="entry name" value="Glyas_Fos-R_dOase_dom"/>
</dbReference>
<evidence type="ECO:0000313" key="2">
    <source>
        <dbReference type="EMBL" id="GAA3947547.1"/>
    </source>
</evidence>
<proteinExistence type="predicted"/>
<dbReference type="SUPFAM" id="SSF54593">
    <property type="entry name" value="Glyoxalase/Bleomycin resistance protein/Dihydroxybiphenyl dioxygenase"/>
    <property type="match status" value="1"/>
</dbReference>
<evidence type="ECO:0000259" key="1">
    <source>
        <dbReference type="PROSITE" id="PS51819"/>
    </source>
</evidence>
<dbReference type="Gene3D" id="3.30.720.120">
    <property type="match status" value="1"/>
</dbReference>
<gene>
    <name evidence="2" type="ORF">GCM10022231_00580</name>
</gene>
<keyword evidence="3" id="KW-1185">Reference proteome</keyword>
<organism evidence="2 3">
    <name type="scientific">Gordonia caeni</name>
    <dbReference type="NCBI Taxonomy" id="1007097"/>
    <lineage>
        <taxon>Bacteria</taxon>
        <taxon>Bacillati</taxon>
        <taxon>Actinomycetota</taxon>
        <taxon>Actinomycetes</taxon>
        <taxon>Mycobacteriales</taxon>
        <taxon>Gordoniaceae</taxon>
        <taxon>Gordonia</taxon>
    </lineage>
</organism>
<dbReference type="Pfam" id="PF00903">
    <property type="entry name" value="Glyoxalase"/>
    <property type="match status" value="1"/>
</dbReference>
<reference evidence="3" key="1">
    <citation type="journal article" date="2019" name="Int. J. Syst. Evol. Microbiol.">
        <title>The Global Catalogue of Microorganisms (GCM) 10K type strain sequencing project: providing services to taxonomists for standard genome sequencing and annotation.</title>
        <authorList>
            <consortium name="The Broad Institute Genomics Platform"/>
            <consortium name="The Broad Institute Genome Sequencing Center for Infectious Disease"/>
            <person name="Wu L."/>
            <person name="Ma J."/>
        </authorList>
    </citation>
    <scope>NUCLEOTIDE SEQUENCE [LARGE SCALE GENOMIC DNA]</scope>
    <source>
        <strain evidence="3">JCM 16923</strain>
    </source>
</reference>